<dbReference type="EMBL" id="JAAUHK010000194">
    <property type="protein sequence ID" value="KAF4642269.1"/>
    <property type="molecule type" value="Genomic_DNA"/>
</dbReference>
<dbReference type="GO" id="GO:0005874">
    <property type="term" value="C:microtubule"/>
    <property type="evidence" value="ECO:0007669"/>
    <property type="project" value="TreeGrafter"/>
</dbReference>
<reference evidence="2 3" key="1">
    <citation type="submission" date="2020-03" db="EMBL/GenBank/DDBJ databases">
        <title>Genome sequence of Toxoplasma gondii RH-88 strain.</title>
        <authorList>
            <person name="Lorenzi H.A."/>
            <person name="Venepally P."/>
            <person name="Rozenberg A."/>
            <person name="Sibley D."/>
        </authorList>
    </citation>
    <scope>NUCLEOTIDE SEQUENCE [LARGE SCALE GENOMIC DNA]</scope>
    <source>
        <strain evidence="2 3">RH-88</strain>
    </source>
</reference>
<evidence type="ECO:0000313" key="3">
    <source>
        <dbReference type="Proteomes" id="UP000557509"/>
    </source>
</evidence>
<dbReference type="GO" id="GO:0032273">
    <property type="term" value="P:positive regulation of protein polymerization"/>
    <property type="evidence" value="ECO:0007669"/>
    <property type="project" value="TreeGrafter"/>
</dbReference>
<proteinExistence type="inferred from homology"/>
<dbReference type="Pfam" id="PF05517">
    <property type="entry name" value="p25-alpha"/>
    <property type="match status" value="1"/>
</dbReference>
<dbReference type="InterPro" id="IPR011992">
    <property type="entry name" value="EF-hand-dom_pair"/>
</dbReference>
<dbReference type="PANTHER" id="PTHR12932">
    <property type="entry name" value="P25 ALPHA-RELATED"/>
    <property type="match status" value="1"/>
</dbReference>
<dbReference type="Gene3D" id="1.10.238.10">
    <property type="entry name" value="EF-hand"/>
    <property type="match status" value="1"/>
</dbReference>
<accession>A0A7J6K674</accession>
<comment type="similarity">
    <text evidence="1">Belongs to the TPPP family.</text>
</comment>
<gene>
    <name evidence="2" type="ORF">TGRH88_080840</name>
</gene>
<dbReference type="GO" id="GO:0015631">
    <property type="term" value="F:tubulin binding"/>
    <property type="evidence" value="ECO:0007669"/>
    <property type="project" value="InterPro"/>
</dbReference>
<organism evidence="2 3">
    <name type="scientific">Toxoplasma gondii</name>
    <dbReference type="NCBI Taxonomy" id="5811"/>
    <lineage>
        <taxon>Eukaryota</taxon>
        <taxon>Sar</taxon>
        <taxon>Alveolata</taxon>
        <taxon>Apicomplexa</taxon>
        <taxon>Conoidasida</taxon>
        <taxon>Coccidia</taxon>
        <taxon>Eucoccidiorida</taxon>
        <taxon>Eimeriorina</taxon>
        <taxon>Sarcocystidae</taxon>
        <taxon>Toxoplasma</taxon>
    </lineage>
</organism>
<dbReference type="GO" id="GO:0001578">
    <property type="term" value="P:microtubule bundle formation"/>
    <property type="evidence" value="ECO:0007669"/>
    <property type="project" value="TreeGrafter"/>
</dbReference>
<dbReference type="VEuPathDB" id="ToxoDB:TGME49_500304"/>
<dbReference type="AlphaFoldDB" id="A0A7J6K674"/>
<protein>
    <submittedName>
        <fullName evidence="2">p25-alpha family protein</fullName>
    </submittedName>
</protein>
<evidence type="ECO:0000256" key="1">
    <source>
        <dbReference type="ARBA" id="ARBA00010994"/>
    </source>
</evidence>
<dbReference type="SUPFAM" id="SSF47473">
    <property type="entry name" value="EF-hand"/>
    <property type="match status" value="1"/>
</dbReference>
<sequence>MTSSPEPRARVLDGKSLTSVDADLIFVKVKTKTARKIDYPQFEDALKLVAEKKKASADQIVTKIAASEGGPIFVGTNTEHVRLHDDKDTYTGIHKTGGPVLVAEGRWQFNNLSNICDRGEYDVRGVKKGVM</sequence>
<dbReference type="Proteomes" id="UP000557509">
    <property type="component" value="Unassembled WGS sequence"/>
</dbReference>
<dbReference type="GO" id="GO:0046785">
    <property type="term" value="P:microtubule polymerization"/>
    <property type="evidence" value="ECO:0007669"/>
    <property type="project" value="InterPro"/>
</dbReference>
<keyword evidence="3" id="KW-1185">Reference proteome</keyword>
<comment type="caution">
    <text evidence="2">The sequence shown here is derived from an EMBL/GenBank/DDBJ whole genome shotgun (WGS) entry which is preliminary data.</text>
</comment>
<name>A0A7J6K674_TOXGO</name>
<dbReference type="PANTHER" id="PTHR12932:SF9">
    <property type="entry name" value="TUBULIN POLYMERIZATION-PROMOTING PROTEIN HOMOLOG"/>
    <property type="match status" value="1"/>
</dbReference>
<dbReference type="InterPro" id="IPR008907">
    <property type="entry name" value="TPP/p25"/>
</dbReference>
<evidence type="ECO:0000313" key="2">
    <source>
        <dbReference type="EMBL" id="KAF4642269.1"/>
    </source>
</evidence>